<dbReference type="AlphaFoldDB" id="A0A7X5ZW30"/>
<protein>
    <submittedName>
        <fullName evidence="3">Flagella basal body P-ring formation protein FlgA</fullName>
    </submittedName>
</protein>
<feature type="chain" id="PRO_5031547778" evidence="1">
    <location>
        <begin position="20"/>
        <end position="184"/>
    </location>
</feature>
<proteinExistence type="predicted"/>
<evidence type="ECO:0000256" key="1">
    <source>
        <dbReference type="SAM" id="SignalP"/>
    </source>
</evidence>
<organism evidence="3 4">
    <name type="scientific">Sphingomonas leidyi</name>
    <dbReference type="NCBI Taxonomy" id="68569"/>
    <lineage>
        <taxon>Bacteria</taxon>
        <taxon>Pseudomonadati</taxon>
        <taxon>Pseudomonadota</taxon>
        <taxon>Alphaproteobacteria</taxon>
        <taxon>Sphingomonadales</taxon>
        <taxon>Sphingomonadaceae</taxon>
        <taxon>Sphingomonas</taxon>
    </lineage>
</organism>
<dbReference type="EMBL" id="JAASQV010000002">
    <property type="protein sequence ID" value="NIJ65805.1"/>
    <property type="molecule type" value="Genomic_DNA"/>
</dbReference>
<reference evidence="3 4" key="1">
    <citation type="submission" date="2020-03" db="EMBL/GenBank/DDBJ databases">
        <title>Genomic Encyclopedia of Type Strains, Phase IV (KMG-IV): sequencing the most valuable type-strain genomes for metagenomic binning, comparative biology and taxonomic classification.</title>
        <authorList>
            <person name="Goeker M."/>
        </authorList>
    </citation>
    <scope>NUCLEOTIDE SEQUENCE [LARGE SCALE GENOMIC DNA]</scope>
    <source>
        <strain evidence="3 4">DSM 4733</strain>
    </source>
</reference>
<comment type="caution">
    <text evidence="3">The sequence shown here is derived from an EMBL/GenBank/DDBJ whole genome shotgun (WGS) entry which is preliminary data.</text>
</comment>
<dbReference type="Gene3D" id="2.30.30.760">
    <property type="match status" value="1"/>
</dbReference>
<name>A0A7X5ZW30_9SPHN</name>
<dbReference type="Proteomes" id="UP000564677">
    <property type="component" value="Unassembled WGS sequence"/>
</dbReference>
<keyword evidence="3" id="KW-0966">Cell projection</keyword>
<accession>A0A7X5ZW30</accession>
<keyword evidence="4" id="KW-1185">Reference proteome</keyword>
<sequence length="184" mass="19172">MEKTMFLAIALVTAAPAGAQDFQSTQALDAIVAQFAGKPMGEQGGAIAPIDRRLKLAACIAPQLEWRGENRDAVVVRCMAPAWKIFVPVAAVPRPRAAPPAPMPATTLVRPAVPVKAEPVIKRGDAVTVEAGAEGFSISRQGIAMNDAPPGGRIGIKVDDRQPPVQAIAIEPGRARLPGFAEGS</sequence>
<keyword evidence="3" id="KW-0969">Cilium</keyword>
<dbReference type="InterPro" id="IPR017585">
    <property type="entry name" value="SAF_FlgA"/>
</dbReference>
<evidence type="ECO:0000313" key="3">
    <source>
        <dbReference type="EMBL" id="NIJ65805.1"/>
    </source>
</evidence>
<feature type="signal peptide" evidence="1">
    <location>
        <begin position="1"/>
        <end position="19"/>
    </location>
</feature>
<evidence type="ECO:0000313" key="4">
    <source>
        <dbReference type="Proteomes" id="UP000564677"/>
    </source>
</evidence>
<keyword evidence="3" id="KW-0282">Flagellum</keyword>
<dbReference type="Pfam" id="PF13144">
    <property type="entry name" value="ChapFlgA"/>
    <property type="match status" value="1"/>
</dbReference>
<keyword evidence="1" id="KW-0732">Signal</keyword>
<evidence type="ECO:0000259" key="2">
    <source>
        <dbReference type="Pfam" id="PF13144"/>
    </source>
</evidence>
<gene>
    <name evidence="3" type="ORF">FHR20_002767</name>
</gene>
<feature type="domain" description="Flagella basal body P-ring formation protein FlgA SAF" evidence="2">
    <location>
        <begin position="115"/>
        <end position="175"/>
    </location>
</feature>